<comment type="caution">
    <text evidence="5">The sequence shown here is derived from an EMBL/GenBank/DDBJ whole genome shotgun (WGS) entry which is preliminary data.</text>
</comment>
<dbReference type="NCBIfam" id="TIGR00621">
    <property type="entry name" value="ssb"/>
    <property type="match status" value="1"/>
</dbReference>
<dbReference type="Pfam" id="PF00436">
    <property type="entry name" value="SSB"/>
    <property type="match status" value="1"/>
</dbReference>
<evidence type="ECO:0000313" key="5">
    <source>
        <dbReference type="EMBL" id="OYR91760.1"/>
    </source>
</evidence>
<proteinExistence type="predicted"/>
<name>A0A256LEM0_9LACO</name>
<dbReference type="PROSITE" id="PS50935">
    <property type="entry name" value="SSB"/>
    <property type="match status" value="1"/>
</dbReference>
<reference evidence="4" key="2">
    <citation type="submission" date="2017-05" db="EMBL/GenBank/DDBJ databases">
        <authorList>
            <person name="Lin X.B."/>
            <person name="Stothard P."/>
            <person name="Tasseva G."/>
            <person name="Walter J."/>
        </authorList>
    </citation>
    <scope>NUCLEOTIDE SEQUENCE</scope>
    <source>
        <strain evidence="4">609u</strain>
    </source>
</reference>
<dbReference type="RefSeq" id="WP_094516790.1">
    <property type="nucleotide sequence ID" value="NZ_NGNV01000016.1"/>
</dbReference>
<dbReference type="Gene3D" id="2.40.50.140">
    <property type="entry name" value="Nucleic acid-binding proteins"/>
    <property type="match status" value="1"/>
</dbReference>
<dbReference type="GO" id="GO:0006260">
    <property type="term" value="P:DNA replication"/>
    <property type="evidence" value="ECO:0007669"/>
    <property type="project" value="InterPro"/>
</dbReference>
<gene>
    <name evidence="4" type="ORF">CBF53_04850</name>
    <name evidence="5" type="ORF">CBF70_05645</name>
</gene>
<evidence type="ECO:0000313" key="6">
    <source>
        <dbReference type="Proteomes" id="UP000215828"/>
    </source>
</evidence>
<evidence type="ECO:0000256" key="2">
    <source>
        <dbReference type="PIRNR" id="PIRNR002070"/>
    </source>
</evidence>
<dbReference type="EMBL" id="NGNV01000016">
    <property type="protein sequence ID" value="OYR88162.1"/>
    <property type="molecule type" value="Genomic_DNA"/>
</dbReference>
<keyword evidence="7" id="KW-1185">Reference proteome</keyword>
<dbReference type="PANTHER" id="PTHR10302:SF0">
    <property type="entry name" value="SINGLE-STRANDED DNA-BINDING PROTEIN, MITOCHONDRIAL"/>
    <property type="match status" value="1"/>
</dbReference>
<dbReference type="AlphaFoldDB" id="A0A256LEM0"/>
<keyword evidence="1 2" id="KW-0238">DNA-binding</keyword>
<sequence>MNDINLLGRLTNTPELKQSANGRPYTWFTMAVPRQDNRKEADYIRCLAFDKLANAIYKHCDKGRQILCQGRLQVSTSIDKATKKVKYHHTVVVSSTHFLHDPNISSASI</sequence>
<evidence type="ECO:0000313" key="4">
    <source>
        <dbReference type="EMBL" id="OYR88162.1"/>
    </source>
</evidence>
<dbReference type="InterPro" id="IPR012340">
    <property type="entry name" value="NA-bd_OB-fold"/>
</dbReference>
<dbReference type="InterPro" id="IPR000424">
    <property type="entry name" value="Primosome_PriB/ssb"/>
</dbReference>
<reference evidence="5 6" key="1">
    <citation type="submission" date="2017-04" db="EMBL/GenBank/DDBJ databases">
        <authorList>
            <person name="Afonso C.L."/>
            <person name="Miller P.J."/>
            <person name="Scott M.A."/>
            <person name="Spackman E."/>
            <person name="Goraichik I."/>
            <person name="Dimitrov K.M."/>
            <person name="Suarez D.L."/>
            <person name="Swayne D.E."/>
        </authorList>
    </citation>
    <scope>NUCLEOTIDE SEQUENCE [LARGE SCALE GENOMIC DNA]</scope>
    <source>
        <strain evidence="5 6">609q</strain>
    </source>
</reference>
<evidence type="ECO:0000256" key="3">
    <source>
        <dbReference type="RuleBase" id="RU000524"/>
    </source>
</evidence>
<dbReference type="PIRSF" id="PIRSF002070">
    <property type="entry name" value="SSB"/>
    <property type="match status" value="1"/>
</dbReference>
<dbReference type="InterPro" id="IPR011344">
    <property type="entry name" value="ssDNA-bd"/>
</dbReference>
<dbReference type="EMBL" id="NGNX01000017">
    <property type="protein sequence ID" value="OYR91760.1"/>
    <property type="molecule type" value="Genomic_DNA"/>
</dbReference>
<dbReference type="GO" id="GO:0009295">
    <property type="term" value="C:nucleoid"/>
    <property type="evidence" value="ECO:0007669"/>
    <property type="project" value="TreeGrafter"/>
</dbReference>
<reference evidence="6 7" key="3">
    <citation type="submission" date="2017-09" db="EMBL/GenBank/DDBJ databases">
        <title>Tripartite evolution among Lactobacillus johnsonii, Lactobacillus taiwanensis, Lactobacillus reuteri and their rodent host.</title>
        <authorList>
            <person name="Wang T."/>
            <person name="Knowles S."/>
            <person name="Cheng C."/>
        </authorList>
    </citation>
    <scope>NUCLEOTIDE SEQUENCE [LARGE SCALE GENOMIC DNA]</scope>
    <source>
        <strain evidence="5 6">609q</strain>
        <strain evidence="4 7">609u</strain>
    </source>
</reference>
<protein>
    <recommendedName>
        <fullName evidence="2 3">Single-stranded DNA-binding protein</fullName>
    </recommendedName>
</protein>
<dbReference type="GO" id="GO:0003697">
    <property type="term" value="F:single-stranded DNA binding"/>
    <property type="evidence" value="ECO:0007669"/>
    <property type="project" value="InterPro"/>
</dbReference>
<dbReference type="Proteomes" id="UP000216316">
    <property type="component" value="Unassembled WGS sequence"/>
</dbReference>
<dbReference type="PANTHER" id="PTHR10302">
    <property type="entry name" value="SINGLE-STRANDED DNA-BINDING PROTEIN"/>
    <property type="match status" value="1"/>
</dbReference>
<dbReference type="CDD" id="cd04496">
    <property type="entry name" value="SSB_OBF"/>
    <property type="match status" value="1"/>
</dbReference>
<evidence type="ECO:0000256" key="1">
    <source>
        <dbReference type="ARBA" id="ARBA00023125"/>
    </source>
</evidence>
<dbReference type="SUPFAM" id="SSF50249">
    <property type="entry name" value="Nucleic acid-binding proteins"/>
    <property type="match status" value="1"/>
</dbReference>
<accession>A0A256LEM0</accession>
<evidence type="ECO:0000313" key="7">
    <source>
        <dbReference type="Proteomes" id="UP000216316"/>
    </source>
</evidence>
<dbReference type="Proteomes" id="UP000215828">
    <property type="component" value="Unassembled WGS sequence"/>
</dbReference>
<organism evidence="5 6">
    <name type="scientific">Lactobacillus taiwanensis</name>
    <dbReference type="NCBI Taxonomy" id="508451"/>
    <lineage>
        <taxon>Bacteria</taxon>
        <taxon>Bacillati</taxon>
        <taxon>Bacillota</taxon>
        <taxon>Bacilli</taxon>
        <taxon>Lactobacillales</taxon>
        <taxon>Lactobacillaceae</taxon>
        <taxon>Lactobacillus</taxon>
    </lineage>
</organism>